<evidence type="ECO:0000256" key="2">
    <source>
        <dbReference type="ARBA" id="ARBA00022722"/>
    </source>
</evidence>
<proteinExistence type="predicted"/>
<gene>
    <name evidence="9" type="ORF">DYS74_01865</name>
</gene>
<feature type="domain" description="RNA-binding protein AU-1/Ribonuclease E/G" evidence="8">
    <location>
        <begin position="215"/>
        <end position="333"/>
    </location>
</feature>
<organism evidence="9 10">
    <name type="scientific">Paenirhodobacter hankyongi</name>
    <dbReference type="NCBI Taxonomy" id="2294033"/>
    <lineage>
        <taxon>Bacteria</taxon>
        <taxon>Pseudomonadati</taxon>
        <taxon>Pseudomonadota</taxon>
        <taxon>Alphaproteobacteria</taxon>
        <taxon>Rhodobacterales</taxon>
        <taxon>Rhodobacter group</taxon>
        <taxon>Paenirhodobacter</taxon>
    </lineage>
</organism>
<dbReference type="EMBL" id="RCHI01000001">
    <property type="protein sequence ID" value="RLL73088.1"/>
    <property type="molecule type" value="Genomic_DNA"/>
</dbReference>
<dbReference type="InterPro" id="IPR004659">
    <property type="entry name" value="RNase_E/G"/>
</dbReference>
<dbReference type="GO" id="GO:0004519">
    <property type="term" value="F:endonuclease activity"/>
    <property type="evidence" value="ECO:0007669"/>
    <property type="project" value="UniProtKB-KW"/>
</dbReference>
<keyword evidence="7" id="KW-0694">RNA-binding</keyword>
<protein>
    <submittedName>
        <fullName evidence="9">Ribonuclease G</fullName>
    </submittedName>
</protein>
<dbReference type="PANTHER" id="PTHR30001">
    <property type="entry name" value="RIBONUCLEASE"/>
    <property type="match status" value="1"/>
</dbReference>
<keyword evidence="3" id="KW-0479">Metal-binding</keyword>
<dbReference type="GO" id="GO:0005737">
    <property type="term" value="C:cytoplasm"/>
    <property type="evidence" value="ECO:0007669"/>
    <property type="project" value="TreeGrafter"/>
</dbReference>
<dbReference type="RefSeq" id="WP_121530447.1">
    <property type="nucleotide sequence ID" value="NZ_RCHI01000001.1"/>
</dbReference>
<evidence type="ECO:0000256" key="6">
    <source>
        <dbReference type="ARBA" id="ARBA00022842"/>
    </source>
</evidence>
<dbReference type="GO" id="GO:0004540">
    <property type="term" value="F:RNA nuclease activity"/>
    <property type="evidence" value="ECO:0007669"/>
    <property type="project" value="InterPro"/>
</dbReference>
<evidence type="ECO:0000256" key="5">
    <source>
        <dbReference type="ARBA" id="ARBA00022801"/>
    </source>
</evidence>
<evidence type="ECO:0000313" key="10">
    <source>
        <dbReference type="Proteomes" id="UP000279673"/>
    </source>
</evidence>
<comment type="cofactor">
    <cofactor evidence="1">
        <name>Mg(2+)</name>
        <dbReference type="ChEBI" id="CHEBI:18420"/>
    </cofactor>
</comment>
<dbReference type="GO" id="GO:0006364">
    <property type="term" value="P:rRNA processing"/>
    <property type="evidence" value="ECO:0007669"/>
    <property type="project" value="TreeGrafter"/>
</dbReference>
<dbReference type="PANTHER" id="PTHR30001:SF1">
    <property type="entry name" value="RIBONUCLEASE E_G-LIKE PROTEIN, CHLOROPLASTIC"/>
    <property type="match status" value="1"/>
</dbReference>
<evidence type="ECO:0000256" key="1">
    <source>
        <dbReference type="ARBA" id="ARBA00001946"/>
    </source>
</evidence>
<sequence>MKGRIVVLGELHGLEAAALMVDGRLEDLLLDSSDAVTLAPGAICRGKVERQMKGQGGVFLRLPGGEKGFLREARGLTPGQGVVVQVTGGTEPGKALPVSLRLLFKGRYGIVTPGAPGLNVSRRIQDEDLRDGLQAIAAVVMEGSEMGLILRSACAEAEEGEIVEDIAALRELAEAVTGDSTGEPELLVDAPSPQEEAWREWADPAPEEVVEGMAEHGVPEAVDALLSPRVDLTGGGHMMIEPTRALIAVDVNTGADTSPAASLKANIAAARELPRQLRLRGLGGQVVVDFAPMPKKDRAALEQQLRAAFKGEAAETSLAGWTPLGLYELVRKRDRVALAALLEGRA</sequence>
<keyword evidence="10" id="KW-1185">Reference proteome</keyword>
<dbReference type="GO" id="GO:0003723">
    <property type="term" value="F:RNA binding"/>
    <property type="evidence" value="ECO:0007669"/>
    <property type="project" value="UniProtKB-KW"/>
</dbReference>
<name>A0A421BY59_9RHOB</name>
<dbReference type="InterPro" id="IPR019307">
    <property type="entry name" value="RNA-bd_AU-1/RNase_E/G"/>
</dbReference>
<feature type="domain" description="RNA-binding protein AU-1/Ribonuclease E/G" evidence="8">
    <location>
        <begin position="105"/>
        <end position="210"/>
    </location>
</feature>
<keyword evidence="6" id="KW-0460">Magnesium</keyword>
<accession>A0A421BY59</accession>
<dbReference type="AlphaFoldDB" id="A0A421BY59"/>
<evidence type="ECO:0000259" key="8">
    <source>
        <dbReference type="Pfam" id="PF10150"/>
    </source>
</evidence>
<dbReference type="GO" id="GO:0046872">
    <property type="term" value="F:metal ion binding"/>
    <property type="evidence" value="ECO:0007669"/>
    <property type="project" value="UniProtKB-KW"/>
</dbReference>
<evidence type="ECO:0000256" key="7">
    <source>
        <dbReference type="ARBA" id="ARBA00022884"/>
    </source>
</evidence>
<dbReference type="GO" id="GO:0016787">
    <property type="term" value="F:hydrolase activity"/>
    <property type="evidence" value="ECO:0007669"/>
    <property type="project" value="UniProtKB-KW"/>
</dbReference>
<keyword evidence="5" id="KW-0378">Hydrolase</keyword>
<evidence type="ECO:0000313" key="9">
    <source>
        <dbReference type="EMBL" id="RLL73088.1"/>
    </source>
</evidence>
<evidence type="ECO:0000256" key="4">
    <source>
        <dbReference type="ARBA" id="ARBA00022759"/>
    </source>
</evidence>
<reference evidence="9 10" key="1">
    <citation type="submission" date="2018-10" db="EMBL/GenBank/DDBJ databases">
        <title>Rhodobacter sp . BO-81.</title>
        <authorList>
            <person name="Im W.T."/>
        </authorList>
    </citation>
    <scope>NUCLEOTIDE SEQUENCE [LARGE SCALE GENOMIC DNA]</scope>
    <source>
        <strain evidence="9 10">BO-81</strain>
    </source>
</reference>
<keyword evidence="2" id="KW-0540">Nuclease</keyword>
<dbReference type="Pfam" id="PF10150">
    <property type="entry name" value="RNase_E_G"/>
    <property type="match status" value="2"/>
</dbReference>
<evidence type="ECO:0000256" key="3">
    <source>
        <dbReference type="ARBA" id="ARBA00022723"/>
    </source>
</evidence>
<dbReference type="Proteomes" id="UP000279673">
    <property type="component" value="Unassembled WGS sequence"/>
</dbReference>
<comment type="caution">
    <text evidence="9">The sequence shown here is derived from an EMBL/GenBank/DDBJ whole genome shotgun (WGS) entry which is preliminary data.</text>
</comment>
<keyword evidence="4" id="KW-0255">Endonuclease</keyword>